<feature type="domain" description="RING-type" evidence="7">
    <location>
        <begin position="304"/>
        <end position="339"/>
    </location>
</feature>
<evidence type="ECO:0000259" key="7">
    <source>
        <dbReference type="PROSITE" id="PS50089"/>
    </source>
</evidence>
<protein>
    <recommendedName>
        <fullName evidence="7">RING-type domain-containing protein</fullName>
    </recommendedName>
</protein>
<dbReference type="GO" id="GO:0004842">
    <property type="term" value="F:ubiquitin-protein transferase activity"/>
    <property type="evidence" value="ECO:0007669"/>
    <property type="project" value="TreeGrafter"/>
</dbReference>
<evidence type="ECO:0000313" key="8">
    <source>
        <dbReference type="EMBL" id="MBA4680048.1"/>
    </source>
</evidence>
<evidence type="ECO:0000256" key="1">
    <source>
        <dbReference type="ARBA" id="ARBA00022723"/>
    </source>
</evidence>
<reference evidence="8" key="2">
    <citation type="submission" date="2020-07" db="EMBL/GenBank/DDBJ databases">
        <authorList>
            <person name="Vera ALvarez R."/>
            <person name="Arias-Moreno D.M."/>
            <person name="Jimenez-Jacinto V."/>
            <person name="Jimenez-Bremont J.F."/>
            <person name="Swaminathan K."/>
            <person name="Moose S.P."/>
            <person name="Guerrero-Gonzalez M.L."/>
            <person name="Marino-Ramirez L."/>
            <person name="Landsman D."/>
            <person name="Rodriguez-Kessler M."/>
            <person name="Delgado-Sanchez P."/>
        </authorList>
    </citation>
    <scope>NUCLEOTIDE SEQUENCE</scope>
    <source>
        <tissue evidence="8">Cladode</tissue>
    </source>
</reference>
<dbReference type="PROSITE" id="PS50089">
    <property type="entry name" value="ZF_RING_2"/>
    <property type="match status" value="1"/>
</dbReference>
<evidence type="ECO:0000256" key="2">
    <source>
        <dbReference type="ARBA" id="ARBA00022771"/>
    </source>
</evidence>
<accession>A0A7C9FGV9</accession>
<dbReference type="FunFam" id="3.30.40.10:FF:000239">
    <property type="entry name" value="probable BOI-related E3 ubiquitin-protein ligase 2"/>
    <property type="match status" value="1"/>
</dbReference>
<dbReference type="InterPro" id="IPR001841">
    <property type="entry name" value="Znf_RING"/>
</dbReference>
<evidence type="ECO:0000256" key="6">
    <source>
        <dbReference type="SAM" id="MobiDB-lite"/>
    </source>
</evidence>
<sequence>MAIQAQMYPETLGLPLGGGSQDWCMDNHNNSLHNNFFVNGCGLDEFSFQKHQQQQQQLLQIPYQQQHQQQQQQQHLVQFHNLQQRNHNQNQNHPLPSENGFVFLPSSKNYNNNNNGGSTTSTITTTTSGDHIPMNLSQSLAAQLEKHRQEIDRYITLQNERLRLALQEQRKQQLATILRKLEAKARLLVKQKDEELVKARNRGMELEECVRKMEVENQTWQRVAAEKEAMVVSLSNTLEQLREQQQQGCSSNGVDDAESCCDDNDYPCNNKKRKRVGGNDEREDEEQQQEAGNSNAMAMMMMLCRFCNSRNSCMLLLPCRHLCSCKTCEPFMDACPLCKSPKTASIEALFS</sequence>
<dbReference type="Gene3D" id="3.30.40.10">
    <property type="entry name" value="Zinc/RING finger domain, C3HC4 (zinc finger)"/>
    <property type="match status" value="1"/>
</dbReference>
<dbReference type="PANTHER" id="PTHR42647:SF22">
    <property type="entry name" value="BOI-RELATED E3 UBIQUITIN-PROTEIN LIGASE 2-RELATED"/>
    <property type="match status" value="1"/>
</dbReference>
<feature type="region of interest" description="Disordered" evidence="6">
    <location>
        <begin position="272"/>
        <end position="291"/>
    </location>
</feature>
<feature type="coiled-coil region" evidence="5">
    <location>
        <begin position="164"/>
        <end position="198"/>
    </location>
</feature>
<dbReference type="InterPro" id="IPR013083">
    <property type="entry name" value="Znf_RING/FYVE/PHD"/>
</dbReference>
<keyword evidence="3" id="KW-0862">Zinc</keyword>
<evidence type="ECO:0000256" key="3">
    <source>
        <dbReference type="ARBA" id="ARBA00022833"/>
    </source>
</evidence>
<keyword evidence="2 4" id="KW-0863">Zinc-finger</keyword>
<name>A0A7C9FGV9_OPUST</name>
<keyword evidence="5" id="KW-0175">Coiled coil</keyword>
<dbReference type="AlphaFoldDB" id="A0A7C9FGV9"/>
<keyword evidence="1" id="KW-0479">Metal-binding</keyword>
<organism evidence="8">
    <name type="scientific">Opuntia streptacantha</name>
    <name type="common">Prickly pear cactus</name>
    <name type="synonym">Opuntia cardona</name>
    <dbReference type="NCBI Taxonomy" id="393608"/>
    <lineage>
        <taxon>Eukaryota</taxon>
        <taxon>Viridiplantae</taxon>
        <taxon>Streptophyta</taxon>
        <taxon>Embryophyta</taxon>
        <taxon>Tracheophyta</taxon>
        <taxon>Spermatophyta</taxon>
        <taxon>Magnoliopsida</taxon>
        <taxon>eudicotyledons</taxon>
        <taxon>Gunneridae</taxon>
        <taxon>Pentapetalae</taxon>
        <taxon>Caryophyllales</taxon>
        <taxon>Cactineae</taxon>
        <taxon>Cactaceae</taxon>
        <taxon>Opuntioideae</taxon>
        <taxon>Opuntia</taxon>
    </lineage>
</organism>
<dbReference type="PANTHER" id="PTHR42647">
    <property type="entry name" value="SBP (S-RIBONUCLEASE BINDING PROTEIN) FAMILY PROTEIN"/>
    <property type="match status" value="1"/>
</dbReference>
<evidence type="ECO:0000256" key="4">
    <source>
        <dbReference type="PROSITE-ProRule" id="PRU00175"/>
    </source>
</evidence>
<evidence type="ECO:0000256" key="5">
    <source>
        <dbReference type="SAM" id="Coils"/>
    </source>
</evidence>
<dbReference type="Pfam" id="PF13920">
    <property type="entry name" value="zf-C3HC4_3"/>
    <property type="match status" value="1"/>
</dbReference>
<dbReference type="EMBL" id="GISG01285465">
    <property type="protein sequence ID" value="MBA4680048.1"/>
    <property type="molecule type" value="Transcribed_RNA"/>
</dbReference>
<reference evidence="8" key="1">
    <citation type="journal article" date="2013" name="J. Plant Res.">
        <title>Effect of fungi and light on seed germination of three Opuntia species from semiarid lands of central Mexico.</title>
        <authorList>
            <person name="Delgado-Sanchez P."/>
            <person name="Jimenez-Bremont J.F."/>
            <person name="Guerrero-Gonzalez Mde L."/>
            <person name="Flores J."/>
        </authorList>
    </citation>
    <scope>NUCLEOTIDE SEQUENCE</scope>
    <source>
        <tissue evidence="8">Cladode</tissue>
    </source>
</reference>
<proteinExistence type="predicted"/>
<dbReference type="GO" id="GO:0008270">
    <property type="term" value="F:zinc ion binding"/>
    <property type="evidence" value="ECO:0007669"/>
    <property type="project" value="UniProtKB-KW"/>
</dbReference>
<dbReference type="PIRSF" id="PIRSF036836">
    <property type="entry name" value="RNase_bind_SBP1"/>
    <property type="match status" value="1"/>
</dbReference>